<dbReference type="NCBIfam" id="TIGR00004">
    <property type="entry name" value="Rid family detoxifying hydrolase"/>
    <property type="match status" value="1"/>
</dbReference>
<dbReference type="PANTHER" id="PTHR11803:SF58">
    <property type="entry name" value="PROTEIN HMF1-RELATED"/>
    <property type="match status" value="1"/>
</dbReference>
<reference evidence="2 3" key="1">
    <citation type="submission" date="2020-09" db="EMBL/GenBank/DDBJ databases">
        <title>Genome sequence of the banana aphid, Pentalonia nigronervosa Coquerel (Hemiptera: Aphididae) and its symbionts.</title>
        <authorList>
            <person name="Mathers T.C."/>
            <person name="Mugford S.T."/>
            <person name="Hogenhout S.A."/>
            <person name="Tripathi L."/>
        </authorList>
    </citation>
    <scope>NUCLEOTIDE SEQUENCE [LARGE SCALE GENOMIC DNA]</scope>
    <source>
        <strain evidence="2">Ba4</strain>
    </source>
</reference>
<evidence type="ECO:0000256" key="1">
    <source>
        <dbReference type="ARBA" id="ARBA00010552"/>
    </source>
</evidence>
<dbReference type="FunFam" id="3.30.1330.40:FF:000001">
    <property type="entry name" value="L-PSP family endoribonuclease"/>
    <property type="match status" value="1"/>
</dbReference>
<comment type="similarity">
    <text evidence="1">Belongs to the RutC family.</text>
</comment>
<dbReference type="InterPro" id="IPR035959">
    <property type="entry name" value="RutC-like_sf"/>
</dbReference>
<evidence type="ECO:0000313" key="3">
    <source>
        <dbReference type="Proteomes" id="UP000516346"/>
    </source>
</evidence>
<accession>A0A7H1AZY9</accession>
<evidence type="ECO:0000313" key="2">
    <source>
        <dbReference type="EMBL" id="QNS02044.1"/>
    </source>
</evidence>
<dbReference type="PANTHER" id="PTHR11803">
    <property type="entry name" value="2-IMINOBUTANOATE/2-IMINOPROPANOATE DEAMINASE RIDA"/>
    <property type="match status" value="1"/>
</dbReference>
<dbReference type="GO" id="GO:0019239">
    <property type="term" value="F:deaminase activity"/>
    <property type="evidence" value="ECO:0007669"/>
    <property type="project" value="TreeGrafter"/>
</dbReference>
<dbReference type="AlphaFoldDB" id="A0A7H1AZY9"/>
<name>A0A7H1AZY9_9GAMM</name>
<dbReference type="SUPFAM" id="SSF55298">
    <property type="entry name" value="YjgF-like"/>
    <property type="match status" value="1"/>
</dbReference>
<evidence type="ECO:0008006" key="4">
    <source>
        <dbReference type="Google" id="ProtNLM"/>
    </source>
</evidence>
<dbReference type="EMBL" id="CP061275">
    <property type="protein sequence ID" value="QNS02044.1"/>
    <property type="molecule type" value="Genomic_DNA"/>
</dbReference>
<dbReference type="InterPro" id="IPR006175">
    <property type="entry name" value="YjgF/YER057c/UK114"/>
</dbReference>
<dbReference type="GO" id="GO:0005829">
    <property type="term" value="C:cytosol"/>
    <property type="evidence" value="ECO:0007669"/>
    <property type="project" value="TreeGrafter"/>
</dbReference>
<proteinExistence type="inferred from homology"/>
<gene>
    <name evidence="2" type="ORF">ICW73_01100</name>
</gene>
<dbReference type="CDD" id="cd00448">
    <property type="entry name" value="YjgF_YER057c_UK114_family"/>
    <property type="match status" value="1"/>
</dbReference>
<dbReference type="InterPro" id="IPR006056">
    <property type="entry name" value="RidA"/>
</dbReference>
<protein>
    <recommendedName>
        <fullName evidence="4">Reactive intermediate/imine deaminase</fullName>
    </recommendedName>
</protein>
<dbReference type="Proteomes" id="UP000516346">
    <property type="component" value="Chromosome"/>
</dbReference>
<organism evidence="2 3">
    <name type="scientific">Buchnera aphidicola</name>
    <name type="common">Pentalonia nigronervosa</name>
    <dbReference type="NCBI Taxonomy" id="1309793"/>
    <lineage>
        <taxon>Bacteria</taxon>
        <taxon>Pseudomonadati</taxon>
        <taxon>Pseudomonadota</taxon>
        <taxon>Gammaproteobacteria</taxon>
        <taxon>Enterobacterales</taxon>
        <taxon>Erwiniaceae</taxon>
        <taxon>Buchnera</taxon>
    </lineage>
</organism>
<dbReference type="Pfam" id="PF01042">
    <property type="entry name" value="Ribonuc_L-PSP"/>
    <property type="match status" value="1"/>
</dbReference>
<dbReference type="Gene3D" id="3.30.1330.40">
    <property type="entry name" value="RutC-like"/>
    <property type="match status" value="1"/>
</dbReference>
<sequence>MNHIIHTKNAPKPIGPYSQAIQINNIIMLSGQIPIDIISGKIPDKIEDQTYIVLKNIKNILKSVNLEIKNIIKMTIFTTDLKKINAINKIYENFFIKNMSHFPARSCIEVQALPKNSKIEIDAIAFAQNKT</sequence>